<protein>
    <submittedName>
        <fullName evidence="1">Uncharacterized protein</fullName>
    </submittedName>
</protein>
<evidence type="ECO:0000313" key="2">
    <source>
        <dbReference type="Proteomes" id="UP001054252"/>
    </source>
</evidence>
<proteinExistence type="predicted"/>
<keyword evidence="2" id="KW-1185">Reference proteome</keyword>
<dbReference type="Proteomes" id="UP001054252">
    <property type="component" value="Unassembled WGS sequence"/>
</dbReference>
<organism evidence="1 2">
    <name type="scientific">Rubroshorea leprosula</name>
    <dbReference type="NCBI Taxonomy" id="152421"/>
    <lineage>
        <taxon>Eukaryota</taxon>
        <taxon>Viridiplantae</taxon>
        <taxon>Streptophyta</taxon>
        <taxon>Embryophyta</taxon>
        <taxon>Tracheophyta</taxon>
        <taxon>Spermatophyta</taxon>
        <taxon>Magnoliopsida</taxon>
        <taxon>eudicotyledons</taxon>
        <taxon>Gunneridae</taxon>
        <taxon>Pentapetalae</taxon>
        <taxon>rosids</taxon>
        <taxon>malvids</taxon>
        <taxon>Malvales</taxon>
        <taxon>Dipterocarpaceae</taxon>
        <taxon>Rubroshorea</taxon>
    </lineage>
</organism>
<dbReference type="AlphaFoldDB" id="A0AAV5MFM2"/>
<sequence>MLPLALPARFRIIFNRSLQSSFLFHCLFLPRVKKLKFQRGQLVMMG</sequence>
<accession>A0AAV5MFM2</accession>
<name>A0AAV5MFM2_9ROSI</name>
<reference evidence="1 2" key="1">
    <citation type="journal article" date="2021" name="Commun. Biol.">
        <title>The genome of Shorea leprosula (Dipterocarpaceae) highlights the ecological relevance of drought in aseasonal tropical rainforests.</title>
        <authorList>
            <person name="Ng K.K.S."/>
            <person name="Kobayashi M.J."/>
            <person name="Fawcett J.A."/>
            <person name="Hatakeyama M."/>
            <person name="Paape T."/>
            <person name="Ng C.H."/>
            <person name="Ang C.C."/>
            <person name="Tnah L.H."/>
            <person name="Lee C.T."/>
            <person name="Nishiyama T."/>
            <person name="Sese J."/>
            <person name="O'Brien M.J."/>
            <person name="Copetti D."/>
            <person name="Mohd Noor M.I."/>
            <person name="Ong R.C."/>
            <person name="Putra M."/>
            <person name="Sireger I.Z."/>
            <person name="Indrioko S."/>
            <person name="Kosugi Y."/>
            <person name="Izuno A."/>
            <person name="Isagi Y."/>
            <person name="Lee S.L."/>
            <person name="Shimizu K.K."/>
        </authorList>
    </citation>
    <scope>NUCLEOTIDE SEQUENCE [LARGE SCALE GENOMIC DNA]</scope>
    <source>
        <strain evidence="1">214</strain>
    </source>
</reference>
<comment type="caution">
    <text evidence="1">The sequence shown here is derived from an EMBL/GenBank/DDBJ whole genome shotgun (WGS) entry which is preliminary data.</text>
</comment>
<evidence type="ECO:0000313" key="1">
    <source>
        <dbReference type="EMBL" id="GKV48287.1"/>
    </source>
</evidence>
<dbReference type="EMBL" id="BPVZ01000252">
    <property type="protein sequence ID" value="GKV48287.1"/>
    <property type="molecule type" value="Genomic_DNA"/>
</dbReference>
<gene>
    <name evidence="1" type="ORF">SLEP1_g55111</name>
</gene>